<feature type="compositionally biased region" description="Basic and acidic residues" evidence="2">
    <location>
        <begin position="33"/>
        <end position="47"/>
    </location>
</feature>
<feature type="compositionally biased region" description="Gly residues" evidence="2">
    <location>
        <begin position="84"/>
        <end position="118"/>
    </location>
</feature>
<dbReference type="InterPro" id="IPR002939">
    <property type="entry name" value="DnaJ_C"/>
</dbReference>
<dbReference type="InterPro" id="IPR008971">
    <property type="entry name" value="HSP40/DnaJ_pept-bd"/>
</dbReference>
<evidence type="ECO:0000259" key="3">
    <source>
        <dbReference type="PROSITE" id="PS50076"/>
    </source>
</evidence>
<dbReference type="RefSeq" id="XP_041552315.1">
    <property type="nucleotide sequence ID" value="XM_041699206.1"/>
</dbReference>
<feature type="region of interest" description="Disordered" evidence="2">
    <location>
        <begin position="1"/>
        <end position="20"/>
    </location>
</feature>
<feature type="domain" description="J" evidence="3">
    <location>
        <begin position="6"/>
        <end position="71"/>
    </location>
</feature>
<feature type="compositionally biased region" description="Gly residues" evidence="2">
    <location>
        <begin position="126"/>
        <end position="138"/>
    </location>
</feature>
<dbReference type="InterPro" id="IPR018253">
    <property type="entry name" value="DnaJ_domain_CS"/>
</dbReference>
<dbReference type="FunFam" id="1.10.287.110:FF:000136">
    <property type="entry name" value="DnaJ domain-containing protein Psi"/>
    <property type="match status" value="1"/>
</dbReference>
<dbReference type="PANTHER" id="PTHR24078">
    <property type="entry name" value="DNAJ HOMOLOG SUBFAMILY C MEMBER"/>
    <property type="match status" value="1"/>
</dbReference>
<dbReference type="SUPFAM" id="SSF49493">
    <property type="entry name" value="HSP40/DnaJ peptide-binding domain"/>
    <property type="match status" value="2"/>
</dbReference>
<evidence type="ECO:0000256" key="1">
    <source>
        <dbReference type="ARBA" id="ARBA00023186"/>
    </source>
</evidence>
<dbReference type="CDD" id="cd10747">
    <property type="entry name" value="DnaJ_C"/>
    <property type="match status" value="1"/>
</dbReference>
<reference evidence="4" key="1">
    <citation type="submission" date="2021-01" db="EMBL/GenBank/DDBJ databases">
        <authorList>
            <consortium name="Aspergillus puulaauensis MK2 genome sequencing consortium"/>
            <person name="Kazuki M."/>
            <person name="Futagami T."/>
        </authorList>
    </citation>
    <scope>NUCLEOTIDE SEQUENCE</scope>
    <source>
        <strain evidence="4">MK2</strain>
    </source>
</reference>
<dbReference type="OrthoDB" id="550424at2759"/>
<evidence type="ECO:0000313" key="4">
    <source>
        <dbReference type="EMBL" id="BCS20121.1"/>
    </source>
</evidence>
<dbReference type="InterPro" id="IPR001623">
    <property type="entry name" value="DnaJ_domain"/>
</dbReference>
<dbReference type="PRINTS" id="PR00625">
    <property type="entry name" value="JDOMAIN"/>
</dbReference>
<dbReference type="Proteomes" id="UP000654913">
    <property type="component" value="Chromosome 2"/>
</dbReference>
<dbReference type="InterPro" id="IPR051339">
    <property type="entry name" value="DnaJ_subfamily_B"/>
</dbReference>
<dbReference type="FunFam" id="2.60.260.20:FF:000013">
    <property type="entry name" value="DnaJ subfamily B member 11"/>
    <property type="match status" value="1"/>
</dbReference>
<dbReference type="FunFam" id="2.60.260.20:FF:000002">
    <property type="entry name" value="Dnaj homolog subfamily b member"/>
    <property type="match status" value="1"/>
</dbReference>
<feature type="region of interest" description="Disordered" evidence="2">
    <location>
        <begin position="77"/>
        <end position="141"/>
    </location>
</feature>
<proteinExistence type="predicted"/>
<keyword evidence="5" id="KW-1185">Reference proteome</keyword>
<evidence type="ECO:0000313" key="5">
    <source>
        <dbReference type="Proteomes" id="UP000654913"/>
    </source>
</evidence>
<name>A0A7R7XF72_9EURO</name>
<dbReference type="Gene3D" id="1.10.287.110">
    <property type="entry name" value="DnaJ domain"/>
    <property type="match status" value="1"/>
</dbReference>
<dbReference type="EMBL" id="AP024444">
    <property type="protein sequence ID" value="BCS20121.1"/>
    <property type="molecule type" value="Genomic_DNA"/>
</dbReference>
<dbReference type="GO" id="GO:0051087">
    <property type="term" value="F:protein-folding chaperone binding"/>
    <property type="evidence" value="ECO:0007669"/>
    <property type="project" value="TreeGrafter"/>
</dbReference>
<dbReference type="GO" id="GO:0006457">
    <property type="term" value="P:protein folding"/>
    <property type="evidence" value="ECO:0007669"/>
    <property type="project" value="InterPro"/>
</dbReference>
<dbReference type="SMART" id="SM00271">
    <property type="entry name" value="DnaJ"/>
    <property type="match status" value="1"/>
</dbReference>
<dbReference type="Gene3D" id="2.60.260.20">
    <property type="entry name" value="Urease metallochaperone UreE, N-terminal domain"/>
    <property type="match status" value="2"/>
</dbReference>
<feature type="region of interest" description="Disordered" evidence="2">
    <location>
        <begin position="175"/>
        <end position="213"/>
    </location>
</feature>
<dbReference type="PROSITE" id="PS00636">
    <property type="entry name" value="DNAJ_1"/>
    <property type="match status" value="1"/>
</dbReference>
<dbReference type="GO" id="GO:0006413">
    <property type="term" value="P:translational initiation"/>
    <property type="evidence" value="ECO:0007669"/>
    <property type="project" value="TreeGrafter"/>
</dbReference>
<dbReference type="GO" id="GO:0051082">
    <property type="term" value="F:unfolded protein binding"/>
    <property type="evidence" value="ECO:0007669"/>
    <property type="project" value="InterPro"/>
</dbReference>
<dbReference type="CDD" id="cd06257">
    <property type="entry name" value="DnaJ"/>
    <property type="match status" value="1"/>
</dbReference>
<reference evidence="4" key="2">
    <citation type="submission" date="2021-02" db="EMBL/GenBank/DDBJ databases">
        <title>Aspergillus puulaauensis MK2 genome sequence.</title>
        <authorList>
            <person name="Futagami T."/>
            <person name="Mori K."/>
            <person name="Kadooka C."/>
            <person name="Tanaka T."/>
        </authorList>
    </citation>
    <scope>NUCLEOTIDE SEQUENCE</scope>
    <source>
        <strain evidence="4">MK2</strain>
    </source>
</reference>
<dbReference type="PANTHER" id="PTHR24078:SF553">
    <property type="entry name" value="DNAJ HOMOLOG SUBFAMILY B MEMBER 5"/>
    <property type="match status" value="1"/>
</dbReference>
<keyword evidence="1" id="KW-0143">Chaperone</keyword>
<dbReference type="Pfam" id="PF01556">
    <property type="entry name" value="DnaJ_C"/>
    <property type="match status" value="1"/>
</dbReference>
<dbReference type="InterPro" id="IPR036869">
    <property type="entry name" value="J_dom_sf"/>
</dbReference>
<dbReference type="PROSITE" id="PS50076">
    <property type="entry name" value="DNAJ_2"/>
    <property type="match status" value="1"/>
</dbReference>
<dbReference type="GO" id="GO:0005829">
    <property type="term" value="C:cytosol"/>
    <property type="evidence" value="ECO:0007669"/>
    <property type="project" value="TreeGrafter"/>
</dbReference>
<dbReference type="KEGG" id="apuu:APUU_20553S"/>
<dbReference type="AlphaFoldDB" id="A0A7R7XF72"/>
<dbReference type="SUPFAM" id="SSF46565">
    <property type="entry name" value="Chaperone J-domain"/>
    <property type="match status" value="1"/>
</dbReference>
<protein>
    <recommendedName>
        <fullName evidence="3">J domain-containing protein</fullName>
    </recommendedName>
</protein>
<feature type="compositionally biased region" description="Gly residues" evidence="2">
    <location>
        <begin position="175"/>
        <end position="184"/>
    </location>
</feature>
<evidence type="ECO:0000256" key="2">
    <source>
        <dbReference type="SAM" id="MobiDB-lite"/>
    </source>
</evidence>
<organism evidence="4 5">
    <name type="scientific">Aspergillus puulaauensis</name>
    <dbReference type="NCBI Taxonomy" id="1220207"/>
    <lineage>
        <taxon>Eukaryota</taxon>
        <taxon>Fungi</taxon>
        <taxon>Dikarya</taxon>
        <taxon>Ascomycota</taxon>
        <taxon>Pezizomycotina</taxon>
        <taxon>Eurotiomycetes</taxon>
        <taxon>Eurotiomycetidae</taxon>
        <taxon>Eurotiales</taxon>
        <taxon>Aspergillaceae</taxon>
        <taxon>Aspergillus</taxon>
    </lineage>
</organism>
<dbReference type="GeneID" id="64970126"/>
<sequence length="388" mass="40737">MVAETKLYDSLGVKPDASQDDIKKAYRKGALKYHPDKNKDDPKAADRFKDVSQAYEVLSDPEKRKVYDQFGLEYLLRGGPPPTSGGGPGGGAGPNPFEGGGMPGGFSFGGMPGGGGGRTFHFSSRPGGGGGGGPGGSGFQFSSADDIFRNFAKASGGMGGGFDDDDIFSMLGGGLGGGGRGGGPRFRSSRGPSNGGAGFGRQSSQRAPTPEPSVIEKQLPLTLEEIMSGCTKKVTVKSKTFDASGKRAVQDVTLEANIKPGLRTGSKIKYRGVGDQEEGGRQDVHLIVTEKEHPNFKRHGDQLITTVDLTLKEALTGWNRIVRTIDGKSIKVSKPGPTAPGFEESFPGLGMTISKKPSERGELIVRVNVEFPKTLSSSAKEVLKDVLP</sequence>
<dbReference type="Pfam" id="PF00226">
    <property type="entry name" value="DnaJ"/>
    <property type="match status" value="1"/>
</dbReference>
<gene>
    <name evidence="4" type="ORF">APUU_20553S</name>
</gene>
<feature type="region of interest" description="Disordered" evidence="2">
    <location>
        <begin position="28"/>
        <end position="47"/>
    </location>
</feature>
<accession>A0A7R7XF72</accession>